<feature type="compositionally biased region" description="Acidic residues" evidence="12">
    <location>
        <begin position="55"/>
        <end position="66"/>
    </location>
</feature>
<evidence type="ECO:0000259" key="13">
    <source>
        <dbReference type="PROSITE" id="PS50126"/>
    </source>
</evidence>
<dbReference type="InterPro" id="IPR010994">
    <property type="entry name" value="RuvA_2-like"/>
</dbReference>
<dbReference type="CDD" id="cd00164">
    <property type="entry name" value="S1_like"/>
    <property type="match status" value="1"/>
</dbReference>
<dbReference type="InterPro" id="IPR023319">
    <property type="entry name" value="Tex-like_HTH_dom_sf"/>
</dbReference>
<dbReference type="InterPro" id="IPR041692">
    <property type="entry name" value="HHH_9"/>
</dbReference>
<dbReference type="GO" id="GO:0140673">
    <property type="term" value="P:transcription elongation-coupled chromatin remodeling"/>
    <property type="evidence" value="ECO:0007669"/>
    <property type="project" value="EnsemblFungi"/>
</dbReference>
<dbReference type="Gene3D" id="3.30.505.10">
    <property type="entry name" value="SH2 domain"/>
    <property type="match status" value="2"/>
</dbReference>
<dbReference type="InterPro" id="IPR000980">
    <property type="entry name" value="SH2"/>
</dbReference>
<dbReference type="GO" id="GO:0000791">
    <property type="term" value="C:euchromatin"/>
    <property type="evidence" value="ECO:0007669"/>
    <property type="project" value="EnsemblFungi"/>
</dbReference>
<dbReference type="OrthoDB" id="995477at2759"/>
<dbReference type="Gene3D" id="1.10.3500.10">
    <property type="entry name" value="Tex N-terminal region-like"/>
    <property type="match status" value="1"/>
</dbReference>
<dbReference type="RefSeq" id="XP_018229055.1">
    <property type="nucleotide sequence ID" value="XM_018374833.1"/>
</dbReference>
<dbReference type="PANTHER" id="PTHR10145:SF6">
    <property type="entry name" value="TRANSCRIPTION ELONGATION FACTOR SPT6"/>
    <property type="match status" value="1"/>
</dbReference>
<evidence type="ECO:0000256" key="5">
    <source>
        <dbReference type="ARBA" id="ARBA00022454"/>
    </source>
</evidence>
<dbReference type="Pfam" id="PF14641">
    <property type="entry name" value="HTH_44"/>
    <property type="match status" value="1"/>
</dbReference>
<dbReference type="Pfam" id="PF14635">
    <property type="entry name" value="HHH_7"/>
    <property type="match status" value="1"/>
</dbReference>
<feature type="compositionally biased region" description="Acidic residues" evidence="12">
    <location>
        <begin position="9"/>
        <end position="45"/>
    </location>
</feature>
<reference evidence="15" key="1">
    <citation type="journal article" date="2016" name="Nat. Commun.">
        <title>Genome analysis of three Pneumocystis species reveals adaptation mechanisms to life exclusively in mammalian hosts.</title>
        <authorList>
            <person name="Ma L."/>
            <person name="Chen Z."/>
            <person name="Huang D.W."/>
            <person name="Kutty G."/>
            <person name="Ishihara M."/>
            <person name="Wang H."/>
            <person name="Abouelleil A."/>
            <person name="Bishop L."/>
            <person name="Davey E."/>
            <person name="Deng R."/>
            <person name="Deng X."/>
            <person name="Fan L."/>
            <person name="Fantoni G."/>
            <person name="Fitzgerald M."/>
            <person name="Gogineni E."/>
            <person name="Goldberg J.M."/>
            <person name="Handley G."/>
            <person name="Hu X."/>
            <person name="Huber C."/>
            <person name="Jiao X."/>
            <person name="Jones K."/>
            <person name="Levin J.Z."/>
            <person name="Liu Y."/>
            <person name="Macdonald P."/>
            <person name="Melnikov A."/>
            <person name="Raley C."/>
            <person name="Sassi M."/>
            <person name="Sherman B.T."/>
            <person name="Song X."/>
            <person name="Sykes S."/>
            <person name="Tran B."/>
            <person name="Walsh L."/>
            <person name="Xia Y."/>
            <person name="Yang J."/>
            <person name="Young S."/>
            <person name="Zeng Q."/>
            <person name="Zheng X."/>
            <person name="Stephens R."/>
            <person name="Nusbaum C."/>
            <person name="Birren B.W."/>
            <person name="Azadi P."/>
            <person name="Lempicki R.A."/>
            <person name="Cuomo C.A."/>
            <person name="Kovacs J.A."/>
        </authorList>
    </citation>
    <scope>NUCLEOTIDE SEQUENCE [LARGE SCALE GENOMIC DNA]</scope>
    <source>
        <strain evidence="15">RU7</strain>
    </source>
</reference>
<organism evidence="14 15">
    <name type="scientific">Pneumocystis jirovecii (strain RU7)</name>
    <name type="common">Human pneumocystis pneumonia agent</name>
    <dbReference type="NCBI Taxonomy" id="1408657"/>
    <lineage>
        <taxon>Eukaryota</taxon>
        <taxon>Fungi</taxon>
        <taxon>Dikarya</taxon>
        <taxon>Ascomycota</taxon>
        <taxon>Taphrinomycotina</taxon>
        <taxon>Pneumocystomycetes</taxon>
        <taxon>Pneumocystaceae</taxon>
        <taxon>Pneumocystis</taxon>
    </lineage>
</organism>
<comment type="function">
    <text evidence="9">Histone H3-H4 chaperone that plays a role in maintenance of chromatin structure during RNA polymerase II transcription elongation thereby repressing transcription initiation from cryptic promoters. Mediates the reassembly of nucleosomes onto the promoters of at least a selected set of genes during repression; the nucleosome reassembly is essential for transcriptional repression. Essential for viability.</text>
</comment>
<dbReference type="GO" id="GO:0000122">
    <property type="term" value="P:negative regulation of transcription by RNA polymerase II"/>
    <property type="evidence" value="ECO:0007669"/>
    <property type="project" value="EnsemblFungi"/>
</dbReference>
<dbReference type="Pfam" id="PF21710">
    <property type="entry name" value="Spt6_S1"/>
    <property type="match status" value="1"/>
</dbReference>
<comment type="caution">
    <text evidence="14">The sequence shown here is derived from an EMBL/GenBank/DDBJ whole genome shotgun (WGS) entry which is preliminary data.</text>
</comment>
<dbReference type="InterPro" id="IPR035018">
    <property type="entry name" value="Spt6_SH2_C"/>
</dbReference>
<protein>
    <recommendedName>
        <fullName evidence="4 10">Transcription elongation factor Spt6</fullName>
    </recommendedName>
</protein>
<dbReference type="FunFam" id="3.30.505.10:FF:000065">
    <property type="entry name" value="Transcription elongation factor SPT6"/>
    <property type="match status" value="1"/>
</dbReference>
<dbReference type="SUPFAM" id="SSF158832">
    <property type="entry name" value="Tex N-terminal region-like"/>
    <property type="match status" value="1"/>
</dbReference>
<dbReference type="InterPro" id="IPR055179">
    <property type="entry name" value="Tex-like_central_region"/>
</dbReference>
<dbReference type="Gene3D" id="2.40.50.140">
    <property type="entry name" value="Nucleic acid-binding proteins"/>
    <property type="match status" value="1"/>
</dbReference>
<keyword evidence="11" id="KW-0175">Coiled coil</keyword>
<dbReference type="FunFam" id="3.30.505.10:FF:000056">
    <property type="entry name" value="Transcription elongation factor Spt6"/>
    <property type="match status" value="1"/>
</dbReference>
<dbReference type="VEuPathDB" id="FungiDB:T551_02570"/>
<dbReference type="GO" id="GO:0033554">
    <property type="term" value="P:cellular response to stress"/>
    <property type="evidence" value="ECO:0007669"/>
    <property type="project" value="EnsemblFungi"/>
</dbReference>
<dbReference type="Gene3D" id="1.10.10.2740">
    <property type="entry name" value="Spt6, Death-like domain"/>
    <property type="match status" value="1"/>
</dbReference>
<dbReference type="Gene3D" id="1.10.10.650">
    <property type="entry name" value="RuvA domain 2-like"/>
    <property type="match status" value="1"/>
</dbReference>
<dbReference type="SMART" id="SM00316">
    <property type="entry name" value="S1"/>
    <property type="match status" value="1"/>
</dbReference>
<feature type="region of interest" description="Disordered" evidence="12">
    <location>
        <begin position="1"/>
        <end position="71"/>
    </location>
</feature>
<keyword evidence="6" id="KW-0727">SH2 domain</keyword>
<dbReference type="SUPFAM" id="SSF47781">
    <property type="entry name" value="RuvA domain 2-like"/>
    <property type="match status" value="2"/>
</dbReference>
<keyword evidence="8 10" id="KW-0539">Nucleus</keyword>
<gene>
    <name evidence="14" type="ORF">T551_02570</name>
</gene>
<dbReference type="GO" id="GO:0031491">
    <property type="term" value="F:nucleosome binding"/>
    <property type="evidence" value="ECO:0007669"/>
    <property type="project" value="EnsemblFungi"/>
</dbReference>
<dbReference type="Pfam" id="PF14632">
    <property type="entry name" value="SPT6_acidic"/>
    <property type="match status" value="1"/>
</dbReference>
<feature type="coiled-coil region" evidence="11">
    <location>
        <begin position="991"/>
        <end position="1034"/>
    </location>
</feature>
<evidence type="ECO:0000256" key="1">
    <source>
        <dbReference type="ARBA" id="ARBA00004123"/>
    </source>
</evidence>
<evidence type="ECO:0000256" key="9">
    <source>
        <dbReference type="ARBA" id="ARBA00093389"/>
    </source>
</evidence>
<dbReference type="SUPFAM" id="SSF55550">
    <property type="entry name" value="SH2 domain"/>
    <property type="match status" value="1"/>
</dbReference>
<dbReference type="Proteomes" id="UP000053447">
    <property type="component" value="Unassembled WGS sequence"/>
</dbReference>
<dbReference type="FunFam" id="1.10.10.2740:FF:000002">
    <property type="entry name" value="Transcription elongation factor Spt6"/>
    <property type="match status" value="1"/>
</dbReference>
<evidence type="ECO:0000313" key="15">
    <source>
        <dbReference type="Proteomes" id="UP000053447"/>
    </source>
</evidence>
<dbReference type="Pfam" id="PF22706">
    <property type="entry name" value="Tex_central_region"/>
    <property type="match status" value="1"/>
</dbReference>
<dbReference type="CDD" id="cd09928">
    <property type="entry name" value="SH2_Cterm_SPT6_like"/>
    <property type="match status" value="1"/>
</dbReference>
<dbReference type="GO" id="GO:0000082">
    <property type="term" value="P:G1/S transition of mitotic cell cycle"/>
    <property type="evidence" value="ECO:0007669"/>
    <property type="project" value="EnsemblFungi"/>
</dbReference>
<keyword evidence="15" id="KW-1185">Reference proteome</keyword>
<dbReference type="InterPro" id="IPR049540">
    <property type="entry name" value="Spt6-like_S1"/>
</dbReference>
<dbReference type="PANTHER" id="PTHR10145">
    <property type="entry name" value="TRANSCRIPTION ELONGATION FACTOR SPT6"/>
    <property type="match status" value="1"/>
</dbReference>
<dbReference type="InterPro" id="IPR017072">
    <property type="entry name" value="TF_Spt6"/>
</dbReference>
<dbReference type="InterPro" id="IPR042066">
    <property type="entry name" value="Spt6_death-like"/>
</dbReference>
<comment type="function">
    <text evidence="10">Plays a role in maintenance of chromatin structure during RNA polymerase II transcription elongation thereby repressing transcription initiation from cryptic promoters. Mediates the reassembly of nucleosomes onto the promoters of at least a selected set of genes during repression; the nucleosome reassembly is essential for transcriptional repression.</text>
</comment>
<dbReference type="Gene3D" id="1.10.150.850">
    <property type="entry name" value="Spt6, helix-hairpin-helix domain"/>
    <property type="match status" value="1"/>
</dbReference>
<dbReference type="InterPro" id="IPR036860">
    <property type="entry name" value="SH2_dom_sf"/>
</dbReference>
<evidence type="ECO:0000256" key="7">
    <source>
        <dbReference type="ARBA" id="ARBA00023163"/>
    </source>
</evidence>
<dbReference type="GO" id="GO:0006334">
    <property type="term" value="P:nucleosome assembly"/>
    <property type="evidence" value="ECO:0007669"/>
    <property type="project" value="EnsemblFungi"/>
</dbReference>
<dbReference type="InterPro" id="IPR023323">
    <property type="entry name" value="Tex-like_dom_sf"/>
</dbReference>
<dbReference type="Gene3D" id="3.30.420.140">
    <property type="entry name" value="YqgF/RNase H-like domain"/>
    <property type="match status" value="1"/>
</dbReference>
<sequence length="1373" mass="159474">MGDVLGENNENDVWDEKSDENEENDLEDDTVMDSSEEEEDDDDDDERRKVHEGFIVDDEEETDDDVANIRRHKRRKRLNDVDRDMDGDELDEEDLDLVMENTGIVMARDIPKFKRLKRRKEKSASKNLEDIFSDEEDQSNAEEKAYVKQGVFTDEFADFIEEDDLDNDIDNRKEIRHEKSFRIGAYSESVGIDSDAHAEVFEIFGDGGDYAYALENEDSEQYEKKDVSLHDVFEHSEIVERMLTDMDEIIRITDVPERIQVLRAPYYHLQLSDEDILKEYDWVSNRLLFVRSDIDNILLKPFKKAVKNVIDFYNRDFFEPSFIWQNRKDYLLFSEKTTDERKANKVHTLLRQSDLWKILDLDLKFRAFIEKRNSFFETFKNLDLDDKLLKECIGKVECFEEIIDLYDYIYFRYSENIKDMNISQGSTFKRPSNKYSFYAKIRKDNFYNLVRAFGLPPEHIGKNFLENTKRYFPEDPDKWPEVLAEEYVMGSNYLSVSNALAVARKVVVDELLNDPQVRKSIRTIYLKKCYINVNPTEKGIRKIDNDHPFYFFKYARRVSTENMFHDPDFYLQMINAEDQDLVTVSIHLDGYDNIFSEMFELLISDNVSEIASAWNNQRKLILIDLFARIKPIMEKTIKENLKSDCEDVLSFFCRKKFLDKLDRTPYILKSLDKGEIPRVLTVSNGRGDPTKDDTLCVFVDENGKVLEHIRISDINEENSKKELFDFIERRNPDVIGISGFSVSVDFLRRCLKDIVDNINAKQSDNNDHIRVVYVNDDVARLYQNSERASKEFPNLPSLGKYCVSLARYMQSPLMEYAAMGNDITSISFHPWQHLIPRDKLQRVLETAIVDIVNLVGVNINDVVKSSYKSNLLPYVCGLGPRKAQSLCKRISLVGGYISNRAELITKSIVTRNIFINCASFLKIPYDDNSTSDSSEILDSTRVHPEDYELARKMAADALELDEEDVEEYDSSGGIVAHLMNDDPDKLSDLILEEYAEQLEKVFQQLKRNTLETIRDELQNPYEELRKDYKDITDQEIFTMLTGETPESLKPGSVIPVTVKKISNRHVTVKLNCGIDGNIASSQISDNYNVLPSQVLQYGQIVQAVVLSLNFQKFTAELSTKASSIKEAYKNQKDSFLNRKIEWDSIAEEKDKSKIALKKEAEQRITRVIKHPLFRPFNARQAEDYLAGMQRGDVVIRPSSSGPDHIAITWKISEGIYQHIDVLELDKENEFSVGRQLRVRGKEQNYSYSDLDELIVSHIKSIARKVDEMTTNEKFQKGTRAETEQWLNRYSEANPRRSCYAFCFNPKYPGFFDLCFKANLKSKVVSWSVKVVPNAFSLKGNLYGDMNTLCNGFKMMFAAQTNNRSITNSRRLNI</sequence>
<dbReference type="GO" id="GO:0008023">
    <property type="term" value="C:transcription elongation factor complex"/>
    <property type="evidence" value="ECO:0007669"/>
    <property type="project" value="TreeGrafter"/>
</dbReference>
<accession>A0A0W4ZK24</accession>
<evidence type="ECO:0000256" key="2">
    <source>
        <dbReference type="ARBA" id="ARBA00004286"/>
    </source>
</evidence>
<dbReference type="SUPFAM" id="SSF50249">
    <property type="entry name" value="Nucleic acid-binding proteins"/>
    <property type="match status" value="1"/>
</dbReference>
<dbReference type="InterPro" id="IPR003029">
    <property type="entry name" value="S1_domain"/>
</dbReference>
<comment type="subcellular location">
    <subcellularLocation>
        <location evidence="2">Chromosome</location>
    </subcellularLocation>
    <subcellularLocation>
        <location evidence="1 10">Nucleus</location>
    </subcellularLocation>
</comment>
<evidence type="ECO:0000256" key="4">
    <source>
        <dbReference type="ARBA" id="ARBA00020248"/>
    </source>
</evidence>
<keyword evidence="7 10" id="KW-0804">Transcription</keyword>
<dbReference type="InterPro" id="IPR037027">
    <property type="entry name" value="YqgF/RNaseH-like_dom_sf"/>
</dbReference>
<evidence type="ECO:0000256" key="6">
    <source>
        <dbReference type="ARBA" id="ARBA00022999"/>
    </source>
</evidence>
<evidence type="ECO:0000256" key="11">
    <source>
        <dbReference type="SAM" id="Coils"/>
    </source>
</evidence>
<dbReference type="GO" id="GO:0032968">
    <property type="term" value="P:positive regulation of transcription elongation by RNA polymerase II"/>
    <property type="evidence" value="ECO:0007669"/>
    <property type="project" value="EnsemblFungi"/>
</dbReference>
<feature type="domain" description="S1 motif" evidence="13">
    <location>
        <begin position="1051"/>
        <end position="1120"/>
    </location>
</feature>
<dbReference type="InterPro" id="IPR035019">
    <property type="entry name" value="Spt6_SH2_N"/>
</dbReference>
<dbReference type="Pfam" id="PF17674">
    <property type="entry name" value="HHH_9"/>
    <property type="match status" value="1"/>
</dbReference>
<dbReference type="GO" id="GO:0031440">
    <property type="term" value="P:regulation of mRNA 3'-end processing"/>
    <property type="evidence" value="ECO:0007669"/>
    <property type="project" value="EnsemblFungi"/>
</dbReference>
<evidence type="ECO:0000256" key="3">
    <source>
        <dbReference type="ARBA" id="ARBA00009253"/>
    </source>
</evidence>
<name>A0A0W4ZK24_PNEJ7</name>
<dbReference type="PIRSF" id="PIRSF036947">
    <property type="entry name" value="Spt6"/>
    <property type="match status" value="1"/>
</dbReference>
<evidence type="ECO:0000256" key="12">
    <source>
        <dbReference type="SAM" id="MobiDB-lite"/>
    </source>
</evidence>
<dbReference type="InterPro" id="IPR035420">
    <property type="entry name" value="Spt6_SH2"/>
</dbReference>
<dbReference type="CDD" id="cd09918">
    <property type="entry name" value="SH2_Nterm_SPT6_like"/>
    <property type="match status" value="1"/>
</dbReference>
<dbReference type="InterPro" id="IPR012337">
    <property type="entry name" value="RNaseH-like_sf"/>
</dbReference>
<dbReference type="SMART" id="SM00252">
    <property type="entry name" value="SH2"/>
    <property type="match status" value="1"/>
</dbReference>
<dbReference type="InterPro" id="IPR012340">
    <property type="entry name" value="NA-bd_OB-fold"/>
</dbReference>
<dbReference type="SUPFAM" id="SSF53098">
    <property type="entry name" value="Ribonuclease H-like"/>
    <property type="match status" value="1"/>
</dbReference>
<dbReference type="GO" id="GO:0042393">
    <property type="term" value="F:histone binding"/>
    <property type="evidence" value="ECO:0007669"/>
    <property type="project" value="EnsemblFungi"/>
</dbReference>
<dbReference type="PROSITE" id="PS50126">
    <property type="entry name" value="S1"/>
    <property type="match status" value="1"/>
</dbReference>
<evidence type="ECO:0000256" key="10">
    <source>
        <dbReference type="PIRNR" id="PIRNR036947"/>
    </source>
</evidence>
<dbReference type="InterPro" id="IPR028083">
    <property type="entry name" value="Spt6_acidic_N_dom"/>
</dbReference>
<keyword evidence="5" id="KW-0158">Chromosome</keyword>
<dbReference type="GeneID" id="28941088"/>
<evidence type="ECO:0000256" key="8">
    <source>
        <dbReference type="ARBA" id="ARBA00023242"/>
    </source>
</evidence>
<dbReference type="GO" id="GO:0016973">
    <property type="term" value="P:poly(A)+ mRNA export from nucleus"/>
    <property type="evidence" value="ECO:0007669"/>
    <property type="project" value="EnsemblFungi"/>
</dbReference>
<dbReference type="InterPro" id="IPR028088">
    <property type="entry name" value="Spt6_HTH_DNA-bd_dom"/>
</dbReference>
<dbReference type="InterPro" id="IPR028231">
    <property type="entry name" value="Spt6_YqgF"/>
</dbReference>
<dbReference type="eggNOG" id="KOG1856">
    <property type="taxonomic scope" value="Eukaryota"/>
</dbReference>
<dbReference type="Pfam" id="PF14639">
    <property type="entry name" value="YqgF"/>
    <property type="match status" value="1"/>
</dbReference>
<dbReference type="EMBL" id="LFWA01000011">
    <property type="protein sequence ID" value="KTW28720.1"/>
    <property type="molecule type" value="Genomic_DNA"/>
</dbReference>
<dbReference type="GO" id="GO:0001073">
    <property type="term" value="F:transcription antitermination factor activity, DNA binding"/>
    <property type="evidence" value="ECO:0007669"/>
    <property type="project" value="EnsemblFungi"/>
</dbReference>
<dbReference type="GO" id="GO:0005721">
    <property type="term" value="C:pericentric heterochromatin"/>
    <property type="evidence" value="ECO:0007669"/>
    <property type="project" value="EnsemblFungi"/>
</dbReference>
<dbReference type="Pfam" id="PF14633">
    <property type="entry name" value="SH2_2"/>
    <property type="match status" value="1"/>
</dbReference>
<dbReference type="GO" id="GO:0003677">
    <property type="term" value="F:DNA binding"/>
    <property type="evidence" value="ECO:0007669"/>
    <property type="project" value="InterPro"/>
</dbReference>
<comment type="similarity">
    <text evidence="3 10">Belongs to the SPT6 family.</text>
</comment>
<evidence type="ECO:0000313" key="14">
    <source>
        <dbReference type="EMBL" id="KTW28720.1"/>
    </source>
</evidence>
<proteinExistence type="inferred from homology"/>
<dbReference type="STRING" id="1408657.A0A0W4ZK24"/>
<dbReference type="InterPro" id="IPR032706">
    <property type="entry name" value="Spt6_HHH"/>
</dbReference>